<dbReference type="PANTHER" id="PTHR32054:SF4">
    <property type="entry name" value="OS07G0677900 PROTEIN"/>
    <property type="match status" value="1"/>
</dbReference>
<feature type="region of interest" description="Disordered" evidence="4">
    <location>
        <begin position="542"/>
        <end position="562"/>
    </location>
</feature>
<dbReference type="InterPro" id="IPR008545">
    <property type="entry name" value="Web"/>
</dbReference>
<feature type="region of interest" description="Disordered" evidence="4">
    <location>
        <begin position="492"/>
        <end position="529"/>
    </location>
</feature>
<keyword evidence="6" id="KW-1185">Reference proteome</keyword>
<evidence type="ECO:0000313" key="6">
    <source>
        <dbReference type="Proteomes" id="UP001341840"/>
    </source>
</evidence>
<evidence type="ECO:0008006" key="7">
    <source>
        <dbReference type="Google" id="ProtNLM"/>
    </source>
</evidence>
<feature type="coiled-coil region" evidence="3">
    <location>
        <begin position="158"/>
        <end position="227"/>
    </location>
</feature>
<feature type="compositionally biased region" description="Basic residues" evidence="4">
    <location>
        <begin position="542"/>
        <end position="553"/>
    </location>
</feature>
<proteinExistence type="inferred from homology"/>
<reference evidence="5 6" key="1">
    <citation type="journal article" date="2023" name="Plants (Basel)">
        <title>Bridging the Gap: Combining Genomics and Transcriptomics Approaches to Understand Stylosanthes scabra, an Orphan Legume from the Brazilian Caatinga.</title>
        <authorList>
            <person name="Ferreira-Neto J.R.C."/>
            <person name="da Silva M.D."/>
            <person name="Binneck E."/>
            <person name="de Melo N.F."/>
            <person name="da Silva R.H."/>
            <person name="de Melo A.L.T.M."/>
            <person name="Pandolfi V."/>
            <person name="Bustamante F.O."/>
            <person name="Brasileiro-Vidal A.C."/>
            <person name="Benko-Iseppon A.M."/>
        </authorList>
    </citation>
    <scope>NUCLEOTIDE SEQUENCE [LARGE SCALE GENOMIC DNA]</scope>
    <source>
        <tissue evidence="5">Leaves</tissue>
    </source>
</reference>
<feature type="compositionally biased region" description="Polar residues" evidence="4">
    <location>
        <begin position="423"/>
        <end position="435"/>
    </location>
</feature>
<name>A0ABU6XB94_9FABA</name>
<dbReference type="EMBL" id="JASCZI010211588">
    <property type="protein sequence ID" value="MED6194819.1"/>
    <property type="molecule type" value="Genomic_DNA"/>
</dbReference>
<sequence>MDDDEAPLKTTSHQPQQASENKNKNVGGEIDTSVPFQSVKDAVTRFDAALAFSNPLIPPHSRHHGGEELHGAKLEDQAAVLEKELMLKERETLGVLKELETTKRLVEDLRTKLLKEEAKAKAKEDQPKLLNVRQQQASNKEGFIPFPSSSPALILMELKQAKLNLTRTTNDLADVRASVESLNKKLEKERISVERTRERLSLNSLKISSLEEELKQTRLRIELAKLAEIKSASGDPSSDITRELHRLSSEKEHFKKIGEAAKSEVSRTMSEIQQTNSLITTAEIRLLAARKMKEAARAAEAAAIAEINALSSNHESSPGENCAEKNNGVTLSFEEYTALACRAQDAEEQSKKKVSIAMLEVDKANLAKESILKKAEEAMEELKSSKKVLDEAVERVEAANRGKLVVEEALRKWRSESNKRRSLTQNSTKFKTSYPSHHRRESLLLDVNGLNLVNDEAKPVLKPTLSIGQMLSRKLLPRQEIEALLPGERSPVKRKMSLGQMLGKQNSDSSIDSQMEKENGQKQFSSKRKKFGFGRFSLLLSKQKKKNKKKKKKANVEFDVIA</sequence>
<feature type="region of interest" description="Disordered" evidence="4">
    <location>
        <begin position="416"/>
        <end position="435"/>
    </location>
</feature>
<feature type="compositionally biased region" description="Polar residues" evidence="4">
    <location>
        <begin position="503"/>
        <end position="513"/>
    </location>
</feature>
<feature type="region of interest" description="Disordered" evidence="4">
    <location>
        <begin position="1"/>
        <end position="31"/>
    </location>
</feature>
<evidence type="ECO:0000313" key="5">
    <source>
        <dbReference type="EMBL" id="MED6194819.1"/>
    </source>
</evidence>
<evidence type="ECO:0000256" key="3">
    <source>
        <dbReference type="SAM" id="Coils"/>
    </source>
</evidence>
<dbReference type="Proteomes" id="UP001341840">
    <property type="component" value="Unassembled WGS sequence"/>
</dbReference>
<evidence type="ECO:0000256" key="4">
    <source>
        <dbReference type="SAM" id="MobiDB-lite"/>
    </source>
</evidence>
<protein>
    <recommendedName>
        <fullName evidence="7">WEB family protein</fullName>
    </recommendedName>
</protein>
<feature type="coiled-coil region" evidence="3">
    <location>
        <begin position="71"/>
        <end position="126"/>
    </location>
</feature>
<evidence type="ECO:0000256" key="2">
    <source>
        <dbReference type="ARBA" id="ARBA00023054"/>
    </source>
</evidence>
<gene>
    <name evidence="5" type="ORF">PIB30_032031</name>
</gene>
<keyword evidence="2 3" id="KW-0175">Coiled coil</keyword>
<organism evidence="5 6">
    <name type="scientific">Stylosanthes scabra</name>
    <dbReference type="NCBI Taxonomy" id="79078"/>
    <lineage>
        <taxon>Eukaryota</taxon>
        <taxon>Viridiplantae</taxon>
        <taxon>Streptophyta</taxon>
        <taxon>Embryophyta</taxon>
        <taxon>Tracheophyta</taxon>
        <taxon>Spermatophyta</taxon>
        <taxon>Magnoliopsida</taxon>
        <taxon>eudicotyledons</taxon>
        <taxon>Gunneridae</taxon>
        <taxon>Pentapetalae</taxon>
        <taxon>rosids</taxon>
        <taxon>fabids</taxon>
        <taxon>Fabales</taxon>
        <taxon>Fabaceae</taxon>
        <taxon>Papilionoideae</taxon>
        <taxon>50 kb inversion clade</taxon>
        <taxon>dalbergioids sensu lato</taxon>
        <taxon>Dalbergieae</taxon>
        <taxon>Pterocarpus clade</taxon>
        <taxon>Stylosanthes</taxon>
    </lineage>
</organism>
<feature type="compositionally biased region" description="Polar residues" evidence="4">
    <location>
        <begin position="9"/>
        <end position="20"/>
    </location>
</feature>
<dbReference type="PANTHER" id="PTHR32054">
    <property type="entry name" value="HEAVY CHAIN, PUTATIVE, EXPRESSED-RELATED-RELATED"/>
    <property type="match status" value="1"/>
</dbReference>
<accession>A0ABU6XB94</accession>
<comment type="similarity">
    <text evidence="1">Belongs to the WEB family.</text>
</comment>
<evidence type="ECO:0000256" key="1">
    <source>
        <dbReference type="ARBA" id="ARBA00005485"/>
    </source>
</evidence>
<comment type="caution">
    <text evidence="5">The sequence shown here is derived from an EMBL/GenBank/DDBJ whole genome shotgun (WGS) entry which is preliminary data.</text>
</comment>
<feature type="coiled-coil region" evidence="3">
    <location>
        <begin position="361"/>
        <end position="399"/>
    </location>
</feature>
<dbReference type="Pfam" id="PF05701">
    <property type="entry name" value="WEMBL"/>
    <property type="match status" value="2"/>
</dbReference>